<keyword evidence="8" id="KW-1185">Reference proteome</keyword>
<dbReference type="Pfam" id="PF02558">
    <property type="entry name" value="ApbA"/>
    <property type="match status" value="1"/>
</dbReference>
<name>A0ABV6GAS9_9BACI</name>
<organism evidence="7 8">
    <name type="scientific">Metabacillus herbersteinensis</name>
    <dbReference type="NCBI Taxonomy" id="283816"/>
    <lineage>
        <taxon>Bacteria</taxon>
        <taxon>Bacillati</taxon>
        <taxon>Bacillota</taxon>
        <taxon>Bacilli</taxon>
        <taxon>Bacillales</taxon>
        <taxon>Bacillaceae</taxon>
        <taxon>Metabacillus</taxon>
    </lineage>
</organism>
<dbReference type="InterPro" id="IPR008927">
    <property type="entry name" value="6-PGluconate_DH-like_C_sf"/>
</dbReference>
<dbReference type="Gene3D" id="1.10.1040.10">
    <property type="entry name" value="N-(1-d-carboxylethyl)-l-norvaline Dehydrogenase, domain 2"/>
    <property type="match status" value="1"/>
</dbReference>
<evidence type="ECO:0000259" key="6">
    <source>
        <dbReference type="Pfam" id="PF08546"/>
    </source>
</evidence>
<protein>
    <recommendedName>
        <fullName evidence="4">2-dehydropantoate 2-reductase</fullName>
        <ecNumber evidence="4">1.1.1.169</ecNumber>
    </recommendedName>
    <alternativeName>
        <fullName evidence="4">Ketopantoate reductase</fullName>
    </alternativeName>
</protein>
<dbReference type="Gene3D" id="3.40.50.720">
    <property type="entry name" value="NAD(P)-binding Rossmann-like Domain"/>
    <property type="match status" value="1"/>
</dbReference>
<dbReference type="PANTHER" id="PTHR21708">
    <property type="entry name" value="PROBABLE 2-DEHYDROPANTOATE 2-REDUCTASE"/>
    <property type="match status" value="1"/>
</dbReference>
<dbReference type="RefSeq" id="WP_378931100.1">
    <property type="nucleotide sequence ID" value="NZ_JBHLVO010000002.1"/>
</dbReference>
<keyword evidence="3 4" id="KW-0560">Oxidoreductase</keyword>
<evidence type="ECO:0000313" key="7">
    <source>
        <dbReference type="EMBL" id="MFC0270787.1"/>
    </source>
</evidence>
<evidence type="ECO:0000256" key="4">
    <source>
        <dbReference type="RuleBase" id="RU362068"/>
    </source>
</evidence>
<dbReference type="PANTHER" id="PTHR21708:SF26">
    <property type="entry name" value="2-DEHYDROPANTOATE 2-REDUCTASE"/>
    <property type="match status" value="1"/>
</dbReference>
<dbReference type="InterPro" id="IPR013332">
    <property type="entry name" value="KPR_N"/>
</dbReference>
<accession>A0ABV6GAS9</accession>
<evidence type="ECO:0000313" key="8">
    <source>
        <dbReference type="Proteomes" id="UP001589854"/>
    </source>
</evidence>
<dbReference type="EMBL" id="JBHLVO010000002">
    <property type="protein sequence ID" value="MFC0270787.1"/>
    <property type="molecule type" value="Genomic_DNA"/>
</dbReference>
<comment type="pathway">
    <text evidence="4">Cofactor biosynthesis; (R)-pantothenate biosynthesis; (R)-pantoate from 3-methyl-2-oxobutanoate: step 2/2.</text>
</comment>
<dbReference type="EC" id="1.1.1.169" evidence="4"/>
<comment type="function">
    <text evidence="4">Catalyzes the NADPH-dependent reduction of ketopantoate into pantoic acid.</text>
</comment>
<dbReference type="Proteomes" id="UP001589854">
    <property type="component" value="Unassembled WGS sequence"/>
</dbReference>
<dbReference type="InterPro" id="IPR036291">
    <property type="entry name" value="NAD(P)-bd_dom_sf"/>
</dbReference>
<keyword evidence="2 4" id="KW-0521">NADP</keyword>
<evidence type="ECO:0000256" key="2">
    <source>
        <dbReference type="ARBA" id="ARBA00022857"/>
    </source>
</evidence>
<feature type="domain" description="Ketopantoate reductase C-terminal" evidence="6">
    <location>
        <begin position="178"/>
        <end position="301"/>
    </location>
</feature>
<evidence type="ECO:0000259" key="5">
    <source>
        <dbReference type="Pfam" id="PF02558"/>
    </source>
</evidence>
<comment type="caution">
    <text evidence="7">The sequence shown here is derived from an EMBL/GenBank/DDBJ whole genome shotgun (WGS) entry which is preliminary data.</text>
</comment>
<sequence length="305" mass="33965">MRILIVGAGAVGGYFGGRLLEKGVDVTYLVREKRKQLLSETGLQIESVHGDLTLEPKTITSETSGEPFDLILVGMKSYHFEQAIQDIKPYVGPETMIIPLLNGIQHLDRLIETFSEKKVLGGLCFIESTVGSEGKIIQTSPVHELVYGELSGEKTERISKVEQLLSGTKASIRRSDKILTDMWHKYMFITGLSGVTTLFRSPIGPIRDTDGGREVIRQLFYEIGQIMRAEGAPIRDGVEESQIKKISEMSPSMKSSMQRDMEKGDAVEGDHLQGYLLQLAEKHSINAPTLEMVYSNLKVYEQQNS</sequence>
<dbReference type="SUPFAM" id="SSF48179">
    <property type="entry name" value="6-phosphogluconate dehydrogenase C-terminal domain-like"/>
    <property type="match status" value="1"/>
</dbReference>
<dbReference type="InterPro" id="IPR013328">
    <property type="entry name" value="6PGD_dom2"/>
</dbReference>
<feature type="domain" description="Ketopantoate reductase N-terminal" evidence="5">
    <location>
        <begin position="3"/>
        <end position="151"/>
    </location>
</feature>
<gene>
    <name evidence="7" type="ORF">ACFFIX_04885</name>
</gene>
<dbReference type="InterPro" id="IPR013752">
    <property type="entry name" value="KPA_reductase"/>
</dbReference>
<dbReference type="InterPro" id="IPR003710">
    <property type="entry name" value="ApbA"/>
</dbReference>
<evidence type="ECO:0000256" key="1">
    <source>
        <dbReference type="ARBA" id="ARBA00007870"/>
    </source>
</evidence>
<dbReference type="InterPro" id="IPR051402">
    <property type="entry name" value="KPR-Related"/>
</dbReference>
<comment type="catalytic activity">
    <reaction evidence="4">
        <text>(R)-pantoate + NADP(+) = 2-dehydropantoate + NADPH + H(+)</text>
        <dbReference type="Rhea" id="RHEA:16233"/>
        <dbReference type="ChEBI" id="CHEBI:11561"/>
        <dbReference type="ChEBI" id="CHEBI:15378"/>
        <dbReference type="ChEBI" id="CHEBI:15980"/>
        <dbReference type="ChEBI" id="CHEBI:57783"/>
        <dbReference type="ChEBI" id="CHEBI:58349"/>
        <dbReference type="EC" id="1.1.1.169"/>
    </reaction>
</comment>
<proteinExistence type="inferred from homology"/>
<evidence type="ECO:0000256" key="3">
    <source>
        <dbReference type="ARBA" id="ARBA00023002"/>
    </source>
</evidence>
<keyword evidence="4" id="KW-0566">Pantothenate biosynthesis</keyword>
<dbReference type="SUPFAM" id="SSF51735">
    <property type="entry name" value="NAD(P)-binding Rossmann-fold domains"/>
    <property type="match status" value="1"/>
</dbReference>
<comment type="similarity">
    <text evidence="1 4">Belongs to the ketopantoate reductase family.</text>
</comment>
<dbReference type="Pfam" id="PF08546">
    <property type="entry name" value="ApbA_C"/>
    <property type="match status" value="1"/>
</dbReference>
<dbReference type="NCBIfam" id="TIGR00745">
    <property type="entry name" value="apbA_panE"/>
    <property type="match status" value="1"/>
</dbReference>
<reference evidence="7 8" key="1">
    <citation type="submission" date="2024-09" db="EMBL/GenBank/DDBJ databases">
        <authorList>
            <person name="Sun Q."/>
            <person name="Mori K."/>
        </authorList>
    </citation>
    <scope>NUCLEOTIDE SEQUENCE [LARGE SCALE GENOMIC DNA]</scope>
    <source>
        <strain evidence="7 8">CCM 7228</strain>
    </source>
</reference>